<dbReference type="HOGENOM" id="CLU_3180095_0_0_10"/>
<name>F3PQ56_9BACE</name>
<dbReference type="EMBL" id="AFBN01000013">
    <property type="protein sequence ID" value="EGF59098.1"/>
    <property type="molecule type" value="Genomic_DNA"/>
</dbReference>
<dbReference type="STRING" id="763034.HMPREF9446_00848"/>
<gene>
    <name evidence="1" type="ORF">HMPREF9446_00848</name>
</gene>
<accession>F3PQ56</accession>
<protein>
    <submittedName>
        <fullName evidence="1">Uncharacterized protein</fullName>
    </submittedName>
</protein>
<sequence length="46" mass="5375">MMSLPLSINNPLSPRTKRIHYLLIWHVECWYVFACAKVDSLSIRGD</sequence>
<evidence type="ECO:0000313" key="2">
    <source>
        <dbReference type="Proteomes" id="UP000003416"/>
    </source>
</evidence>
<reference evidence="1 2" key="1">
    <citation type="submission" date="2011-02" db="EMBL/GenBank/DDBJ databases">
        <authorList>
            <person name="Weinstock G."/>
            <person name="Sodergren E."/>
            <person name="Clifton S."/>
            <person name="Fulton L."/>
            <person name="Fulton B."/>
            <person name="Courtney L."/>
            <person name="Fronick C."/>
            <person name="Harrison M."/>
            <person name="Strong C."/>
            <person name="Farmer C."/>
            <person name="Delahaunty K."/>
            <person name="Markovic C."/>
            <person name="Hall O."/>
            <person name="Minx P."/>
            <person name="Tomlinson C."/>
            <person name="Mitreva M."/>
            <person name="Hou S."/>
            <person name="Chen J."/>
            <person name="Wollam A."/>
            <person name="Pepin K.H."/>
            <person name="Johnson M."/>
            <person name="Bhonagiri V."/>
            <person name="Zhang X."/>
            <person name="Suruliraj S."/>
            <person name="Warren W."/>
            <person name="Chinwalla A."/>
            <person name="Mardis E.R."/>
            <person name="Wilson R.K."/>
        </authorList>
    </citation>
    <scope>NUCLEOTIDE SEQUENCE [LARGE SCALE GENOMIC DNA]</scope>
    <source>
        <strain evidence="1 2">YIT 12057</strain>
    </source>
</reference>
<comment type="caution">
    <text evidence="1">The sequence shown here is derived from an EMBL/GenBank/DDBJ whole genome shotgun (WGS) entry which is preliminary data.</text>
</comment>
<dbReference type="AlphaFoldDB" id="F3PQ56"/>
<organism evidence="1 2">
    <name type="scientific">Bacteroides fluxus YIT 12057</name>
    <dbReference type="NCBI Taxonomy" id="763034"/>
    <lineage>
        <taxon>Bacteria</taxon>
        <taxon>Pseudomonadati</taxon>
        <taxon>Bacteroidota</taxon>
        <taxon>Bacteroidia</taxon>
        <taxon>Bacteroidales</taxon>
        <taxon>Bacteroidaceae</taxon>
        <taxon>Bacteroides</taxon>
    </lineage>
</organism>
<keyword evidence="2" id="KW-1185">Reference proteome</keyword>
<dbReference type="Proteomes" id="UP000003416">
    <property type="component" value="Unassembled WGS sequence"/>
</dbReference>
<evidence type="ECO:0000313" key="1">
    <source>
        <dbReference type="EMBL" id="EGF59098.1"/>
    </source>
</evidence>
<proteinExistence type="predicted"/>